<reference evidence="1" key="1">
    <citation type="submission" date="2019-04" db="EMBL/GenBank/DDBJ databases">
        <title>Microbes associate with the intestines of laboratory mice.</title>
        <authorList>
            <person name="Navarre W."/>
            <person name="Wong E."/>
            <person name="Huang K.C."/>
            <person name="Tropini C."/>
            <person name="Ng K."/>
            <person name="Yu B."/>
        </authorList>
    </citation>
    <scope>NUCLEOTIDE SEQUENCE</scope>
    <source>
        <strain evidence="1">NM86_A22</strain>
    </source>
</reference>
<dbReference type="Proteomes" id="UP000305401">
    <property type="component" value="Unassembled WGS sequence"/>
</dbReference>
<organism evidence="1 2">
    <name type="scientific">Muribaculum caecicola</name>
    <dbReference type="NCBI Taxonomy" id="3038144"/>
    <lineage>
        <taxon>Bacteria</taxon>
        <taxon>Pseudomonadati</taxon>
        <taxon>Bacteroidota</taxon>
        <taxon>Bacteroidia</taxon>
        <taxon>Bacteroidales</taxon>
        <taxon>Muribaculaceae</taxon>
        <taxon>Muribaculum</taxon>
    </lineage>
</organism>
<evidence type="ECO:0000313" key="1">
    <source>
        <dbReference type="EMBL" id="THG54273.1"/>
    </source>
</evidence>
<dbReference type="EMBL" id="SSTG01000024">
    <property type="protein sequence ID" value="THG54273.1"/>
    <property type="molecule type" value="Genomic_DNA"/>
</dbReference>
<accession>A0AC61S6V6</accession>
<sequence>MKDNWLKDINDKMSGFETDAPEGLWHDIEKRLDTIPGPGIGSNRRYTVFALWLKRTAGVAALLALIVASYMLFPRKDYNAAVPIAVINNYAPVVTVEKPSELQVMPAAYVKVSTKNTVENLFVAAENSDIIEPEQVMPIDGDKDILDGHIAENADTMPTVRQPKTVMAGDAGHIKPYMASTVHSHSHNDKLSVGIYTSGGFNSTSAVSGHGSSVAGVLGSDNAAWEDNPMLGILLFNKGQYIESEISHRFPVRGGVSFSYRINNRLSLESGITYANLTSDLKYGSDSHYLSGQQTLHYIGVPLNVKYDIVSWKNFTVYASGGVLAEKCVSGKLKKEYFIDNLAKETDTQSHVVKPLQWSVNASAGVQFDIVPSVGVYAEPGISYYFDNGSDIRTIYKDEPLNFNLNVGMRFNFGS</sequence>
<gene>
    <name evidence="1" type="ORF">E5990_03405</name>
</gene>
<keyword evidence="2" id="KW-1185">Reference proteome</keyword>
<evidence type="ECO:0000313" key="2">
    <source>
        <dbReference type="Proteomes" id="UP000305401"/>
    </source>
</evidence>
<name>A0AC61S6V6_9BACT</name>
<proteinExistence type="predicted"/>
<protein>
    <submittedName>
        <fullName evidence="1">PorT family protein</fullName>
    </submittedName>
</protein>
<comment type="caution">
    <text evidence="1">The sequence shown here is derived from an EMBL/GenBank/DDBJ whole genome shotgun (WGS) entry which is preliminary data.</text>
</comment>